<dbReference type="PANTHER" id="PTHR42756">
    <property type="entry name" value="TRANSCRIPTIONAL REGULATOR, MARR"/>
    <property type="match status" value="1"/>
</dbReference>
<dbReference type="Pfam" id="PF01047">
    <property type="entry name" value="MarR"/>
    <property type="match status" value="1"/>
</dbReference>
<dbReference type="InterPro" id="IPR036390">
    <property type="entry name" value="WH_DNA-bd_sf"/>
</dbReference>
<accession>A0A162RU95</accession>
<dbReference type="EMBL" id="LWAE01000005">
    <property type="protein sequence ID" value="KZL90384.1"/>
    <property type="molecule type" value="Genomic_DNA"/>
</dbReference>
<feature type="domain" description="HTH marR-type" evidence="4">
    <location>
        <begin position="15"/>
        <end position="147"/>
    </location>
</feature>
<keyword evidence="2" id="KW-0238">DNA-binding</keyword>
<sequence length="148" mass="16750">MSKEKISYGELSDLNLKTLIVLSRASQKVRKKEQRTIKEGGLTVSQFAVLEMLYHKGDLKICEILEKALATGGNMTVVIDNLAKEDLVRRCVDPKDRRVNLISITEKGRQLIDDIFPKHVENINEIFNVLTTEEKNNLISLLKKLSGV</sequence>
<dbReference type="InterPro" id="IPR000835">
    <property type="entry name" value="HTH_MarR-typ"/>
</dbReference>
<keyword evidence="3" id="KW-0804">Transcription</keyword>
<evidence type="ECO:0000313" key="5">
    <source>
        <dbReference type="EMBL" id="KZL90384.1"/>
    </source>
</evidence>
<evidence type="ECO:0000256" key="1">
    <source>
        <dbReference type="ARBA" id="ARBA00023015"/>
    </source>
</evidence>
<reference evidence="5 6" key="1">
    <citation type="submission" date="2016-04" db="EMBL/GenBank/DDBJ databases">
        <title>Genome sequence of Clostridium magnum DSM 2767.</title>
        <authorList>
            <person name="Poehlein A."/>
            <person name="Uhlig R."/>
            <person name="Fischer R."/>
            <person name="Bahl H."/>
            <person name="Daniel R."/>
        </authorList>
    </citation>
    <scope>NUCLEOTIDE SEQUENCE [LARGE SCALE GENOMIC DNA]</scope>
    <source>
        <strain evidence="5 6">DSM 2767</strain>
    </source>
</reference>
<dbReference type="PROSITE" id="PS50995">
    <property type="entry name" value="HTH_MARR_2"/>
    <property type="match status" value="1"/>
</dbReference>
<keyword evidence="1" id="KW-0805">Transcription regulation</keyword>
<comment type="caution">
    <text evidence="5">The sequence shown here is derived from an EMBL/GenBank/DDBJ whole genome shotgun (WGS) entry which is preliminary data.</text>
</comment>
<evidence type="ECO:0000313" key="6">
    <source>
        <dbReference type="Proteomes" id="UP000076603"/>
    </source>
</evidence>
<dbReference type="InterPro" id="IPR036388">
    <property type="entry name" value="WH-like_DNA-bd_sf"/>
</dbReference>
<dbReference type="Proteomes" id="UP000076603">
    <property type="component" value="Unassembled WGS sequence"/>
</dbReference>
<dbReference type="RefSeq" id="WP_066626601.1">
    <property type="nucleotide sequence ID" value="NZ_FQXL01000008.1"/>
</dbReference>
<dbReference type="STRING" id="1121326.CLMAG_41550"/>
<organism evidence="5 6">
    <name type="scientific">Clostridium magnum DSM 2767</name>
    <dbReference type="NCBI Taxonomy" id="1121326"/>
    <lineage>
        <taxon>Bacteria</taxon>
        <taxon>Bacillati</taxon>
        <taxon>Bacillota</taxon>
        <taxon>Clostridia</taxon>
        <taxon>Eubacteriales</taxon>
        <taxon>Clostridiaceae</taxon>
        <taxon>Clostridium</taxon>
    </lineage>
</organism>
<dbReference type="PANTHER" id="PTHR42756:SF1">
    <property type="entry name" value="TRANSCRIPTIONAL REPRESSOR OF EMRAB OPERON"/>
    <property type="match status" value="1"/>
</dbReference>
<dbReference type="GO" id="GO:0003677">
    <property type="term" value="F:DNA binding"/>
    <property type="evidence" value="ECO:0007669"/>
    <property type="project" value="UniProtKB-KW"/>
</dbReference>
<evidence type="ECO:0000256" key="2">
    <source>
        <dbReference type="ARBA" id="ARBA00023125"/>
    </source>
</evidence>
<dbReference type="OrthoDB" id="9799747at2"/>
<dbReference type="GO" id="GO:0003700">
    <property type="term" value="F:DNA-binding transcription factor activity"/>
    <property type="evidence" value="ECO:0007669"/>
    <property type="project" value="InterPro"/>
</dbReference>
<evidence type="ECO:0000256" key="3">
    <source>
        <dbReference type="ARBA" id="ARBA00023163"/>
    </source>
</evidence>
<dbReference type="PATRIC" id="fig|1121326.3.peg.4211"/>
<dbReference type="SMART" id="SM00347">
    <property type="entry name" value="HTH_MARR"/>
    <property type="match status" value="1"/>
</dbReference>
<dbReference type="SUPFAM" id="SSF46785">
    <property type="entry name" value="Winged helix' DNA-binding domain"/>
    <property type="match status" value="1"/>
</dbReference>
<name>A0A162RU95_9CLOT</name>
<gene>
    <name evidence="5" type="primary">mhqR_2</name>
    <name evidence="5" type="ORF">CLMAG_41550</name>
</gene>
<dbReference type="PRINTS" id="PR00598">
    <property type="entry name" value="HTHMARR"/>
</dbReference>
<keyword evidence="6" id="KW-1185">Reference proteome</keyword>
<dbReference type="AlphaFoldDB" id="A0A162RU95"/>
<evidence type="ECO:0000259" key="4">
    <source>
        <dbReference type="PROSITE" id="PS50995"/>
    </source>
</evidence>
<proteinExistence type="predicted"/>
<dbReference type="Gene3D" id="1.10.10.10">
    <property type="entry name" value="Winged helix-like DNA-binding domain superfamily/Winged helix DNA-binding domain"/>
    <property type="match status" value="1"/>
</dbReference>
<protein>
    <submittedName>
        <fullName evidence="5">HTH-type transcriptional regulator MhqR</fullName>
    </submittedName>
</protein>